<organism evidence="1 2">
    <name type="scientific">Dryococelus australis</name>
    <dbReference type="NCBI Taxonomy" id="614101"/>
    <lineage>
        <taxon>Eukaryota</taxon>
        <taxon>Metazoa</taxon>
        <taxon>Ecdysozoa</taxon>
        <taxon>Arthropoda</taxon>
        <taxon>Hexapoda</taxon>
        <taxon>Insecta</taxon>
        <taxon>Pterygota</taxon>
        <taxon>Neoptera</taxon>
        <taxon>Polyneoptera</taxon>
        <taxon>Phasmatodea</taxon>
        <taxon>Verophasmatodea</taxon>
        <taxon>Anareolatae</taxon>
        <taxon>Phasmatidae</taxon>
        <taxon>Eurycanthinae</taxon>
        <taxon>Dryococelus</taxon>
    </lineage>
</organism>
<sequence length="141" mass="16289">MASSTVGMQYSTFKKWKNELDSRNTWLKCRKCDICMHKNALNILNKPASIQEFFAKAPVDKAISSISGETRHRIGKLVDSAYVLVQEENTDYFINCCDGSTDVSYWQRMVFVMFINQDTSAVEFKYLKITDLRNSPDCKFQ</sequence>
<gene>
    <name evidence="1" type="ORF">PR048_033029</name>
</gene>
<protein>
    <submittedName>
        <fullName evidence="1">Uncharacterized protein</fullName>
    </submittedName>
</protein>
<evidence type="ECO:0000313" key="2">
    <source>
        <dbReference type="Proteomes" id="UP001159363"/>
    </source>
</evidence>
<dbReference type="EMBL" id="JARBHB010000016">
    <property type="protein sequence ID" value="KAJ8867165.1"/>
    <property type="molecule type" value="Genomic_DNA"/>
</dbReference>
<reference evidence="1 2" key="1">
    <citation type="submission" date="2023-02" db="EMBL/GenBank/DDBJ databases">
        <title>LHISI_Scaffold_Assembly.</title>
        <authorList>
            <person name="Stuart O.P."/>
            <person name="Cleave R."/>
            <person name="Magrath M.J.L."/>
            <person name="Mikheyev A.S."/>
        </authorList>
    </citation>
    <scope>NUCLEOTIDE SEQUENCE [LARGE SCALE GENOMIC DNA]</scope>
    <source>
        <strain evidence="1">Daus_M_001</strain>
        <tissue evidence="1">Leg muscle</tissue>
    </source>
</reference>
<comment type="caution">
    <text evidence="1">The sequence shown here is derived from an EMBL/GenBank/DDBJ whole genome shotgun (WGS) entry which is preliminary data.</text>
</comment>
<keyword evidence="2" id="KW-1185">Reference proteome</keyword>
<evidence type="ECO:0000313" key="1">
    <source>
        <dbReference type="EMBL" id="KAJ8867165.1"/>
    </source>
</evidence>
<dbReference type="Proteomes" id="UP001159363">
    <property type="component" value="Chromosome 15"/>
</dbReference>
<accession>A0ABQ9G3Y0</accession>
<proteinExistence type="predicted"/>
<name>A0ABQ9G3Y0_9NEOP</name>